<keyword evidence="3 7" id="KW-0238">DNA-binding</keyword>
<protein>
    <submittedName>
        <fullName evidence="7">ArgP/LysG family DNA-binding transcriptional regulator</fullName>
    </submittedName>
</protein>
<dbReference type="EMBL" id="CP047156">
    <property type="protein sequence ID" value="QHC01102.1"/>
    <property type="molecule type" value="Genomic_DNA"/>
</dbReference>
<keyword evidence="5" id="KW-0804">Transcription</keyword>
<dbReference type="InterPro" id="IPR036390">
    <property type="entry name" value="WH_DNA-bd_sf"/>
</dbReference>
<dbReference type="RefSeq" id="WP_159546239.1">
    <property type="nucleotide sequence ID" value="NZ_CP047156.1"/>
</dbReference>
<evidence type="ECO:0000313" key="7">
    <source>
        <dbReference type="EMBL" id="QHC01102.1"/>
    </source>
</evidence>
<dbReference type="Proteomes" id="UP000463857">
    <property type="component" value="Chromosome"/>
</dbReference>
<dbReference type="NCBIfam" id="TIGR03298">
    <property type="entry name" value="argP"/>
    <property type="match status" value="1"/>
</dbReference>
<accession>A0A7L4YQ06</accession>
<sequence>MVAFDSEKLRTFAAVIEHGTLDGAARALHITAPAVSLRLKSLEQSVGRVLLQRSSPVQPTEAGETVLRLARQLAMLEDEAARELQLDDNPGVRTIPIAVNADSLAIWFMAAVRRIARELDVMVELLRDDEHFSSAQLRAGTVVAAIVADDLKVQGARSDPLGIMRYLPVASPRWVERWMPEGIDLRRLQGAPAVDYDRKDQHQERFVRTRLKQALDAPRHWIPSSHEYAAAVRSGLGWGLVPEPQCAADIARGRLIELTPGKPYDVTLYWHRQKIESGPLARISEIVAEESARALRPVR</sequence>
<dbReference type="Gene3D" id="1.10.10.10">
    <property type="entry name" value="Winged helix-like DNA-binding domain superfamily/Winged helix DNA-binding domain"/>
    <property type="match status" value="1"/>
</dbReference>
<dbReference type="InterPro" id="IPR000847">
    <property type="entry name" value="LysR_HTH_N"/>
</dbReference>
<evidence type="ECO:0000259" key="6">
    <source>
        <dbReference type="PROSITE" id="PS50931"/>
    </source>
</evidence>
<dbReference type="InParanoid" id="A0A7L4YQ06"/>
<dbReference type="InterPro" id="IPR017685">
    <property type="entry name" value="ArgP"/>
</dbReference>
<dbReference type="Pfam" id="PF03466">
    <property type="entry name" value="LysR_substrate"/>
    <property type="match status" value="1"/>
</dbReference>
<dbReference type="InterPro" id="IPR005119">
    <property type="entry name" value="LysR_subst-bd"/>
</dbReference>
<dbReference type="SUPFAM" id="SSF53850">
    <property type="entry name" value="Periplasmic binding protein-like II"/>
    <property type="match status" value="1"/>
</dbReference>
<evidence type="ECO:0000256" key="2">
    <source>
        <dbReference type="ARBA" id="ARBA00023015"/>
    </source>
</evidence>
<gene>
    <name evidence="7" type="ORF">EK0264_12910</name>
</gene>
<keyword evidence="8" id="KW-1185">Reference proteome</keyword>
<evidence type="ECO:0000256" key="4">
    <source>
        <dbReference type="ARBA" id="ARBA00023159"/>
    </source>
</evidence>
<dbReference type="FunCoup" id="A0A7L4YQ06">
    <property type="interactions" value="1"/>
</dbReference>
<dbReference type="SUPFAM" id="SSF46785">
    <property type="entry name" value="Winged helix' DNA-binding domain"/>
    <property type="match status" value="1"/>
</dbReference>
<dbReference type="NCBIfam" id="NF002964">
    <property type="entry name" value="PRK03635.1"/>
    <property type="match status" value="1"/>
</dbReference>
<evidence type="ECO:0000256" key="1">
    <source>
        <dbReference type="ARBA" id="ARBA00009437"/>
    </source>
</evidence>
<dbReference type="NCBIfam" id="NF009888">
    <property type="entry name" value="PRK13348.1"/>
    <property type="match status" value="1"/>
</dbReference>
<name>A0A7L4YQ06_9ACTN</name>
<dbReference type="KEGG" id="eke:EK0264_12910"/>
<keyword evidence="4" id="KW-0010">Activator</keyword>
<feature type="domain" description="HTH lysR-type" evidence="6">
    <location>
        <begin position="4"/>
        <end position="60"/>
    </location>
</feature>
<evidence type="ECO:0000256" key="3">
    <source>
        <dbReference type="ARBA" id="ARBA00023125"/>
    </source>
</evidence>
<dbReference type="Gene3D" id="3.40.190.290">
    <property type="match status" value="1"/>
</dbReference>
<evidence type="ECO:0000313" key="8">
    <source>
        <dbReference type="Proteomes" id="UP000463857"/>
    </source>
</evidence>
<dbReference type="PROSITE" id="PS50931">
    <property type="entry name" value="HTH_LYSR"/>
    <property type="match status" value="1"/>
</dbReference>
<dbReference type="InterPro" id="IPR050176">
    <property type="entry name" value="LTTR"/>
</dbReference>
<keyword evidence="2" id="KW-0805">Transcription regulation</keyword>
<dbReference type="OrthoDB" id="3252676at2"/>
<dbReference type="PANTHER" id="PTHR30579">
    <property type="entry name" value="TRANSCRIPTIONAL REGULATOR"/>
    <property type="match status" value="1"/>
</dbReference>
<comment type="similarity">
    <text evidence="1">Belongs to the LysR transcriptional regulatory family.</text>
</comment>
<dbReference type="AlphaFoldDB" id="A0A7L4YQ06"/>
<dbReference type="GO" id="GO:0003700">
    <property type="term" value="F:DNA-binding transcription factor activity"/>
    <property type="evidence" value="ECO:0007669"/>
    <property type="project" value="InterPro"/>
</dbReference>
<evidence type="ECO:0000256" key="5">
    <source>
        <dbReference type="ARBA" id="ARBA00023163"/>
    </source>
</evidence>
<dbReference type="GO" id="GO:0003677">
    <property type="term" value="F:DNA binding"/>
    <property type="evidence" value="ECO:0007669"/>
    <property type="project" value="UniProtKB-KW"/>
</dbReference>
<dbReference type="PANTHER" id="PTHR30579:SF2">
    <property type="entry name" value="HTH-TYPE TRANSCRIPTIONAL REGULATOR ARGP"/>
    <property type="match status" value="1"/>
</dbReference>
<proteinExistence type="inferred from homology"/>
<dbReference type="InterPro" id="IPR036388">
    <property type="entry name" value="WH-like_DNA-bd_sf"/>
</dbReference>
<organism evidence="7 8">
    <name type="scientific">Epidermidibacterium keratini</name>
    <dbReference type="NCBI Taxonomy" id="1891644"/>
    <lineage>
        <taxon>Bacteria</taxon>
        <taxon>Bacillati</taxon>
        <taxon>Actinomycetota</taxon>
        <taxon>Actinomycetes</taxon>
        <taxon>Sporichthyales</taxon>
        <taxon>Sporichthyaceae</taxon>
        <taxon>Epidermidibacterium</taxon>
    </lineage>
</organism>
<reference evidence="7 8" key="1">
    <citation type="journal article" date="2018" name="Int. J. Syst. Evol. Microbiol.">
        <title>Epidermidibacterium keratini gen. nov., sp. nov., a member of the family Sporichthyaceae, isolated from keratin epidermis.</title>
        <authorList>
            <person name="Lee D.G."/>
            <person name="Trujillo M.E."/>
            <person name="Kang S."/>
            <person name="Nam J.J."/>
            <person name="Kim Y.J."/>
        </authorList>
    </citation>
    <scope>NUCLEOTIDE SEQUENCE [LARGE SCALE GENOMIC DNA]</scope>
    <source>
        <strain evidence="7 8">EPI-7</strain>
    </source>
</reference>
<dbReference type="Pfam" id="PF00126">
    <property type="entry name" value="HTH_1"/>
    <property type="match status" value="1"/>
</dbReference>